<sequence>MPTQRVQPLNRCRRLHQRAVCGQQLTLGGYIPQGVVSPGFNSKETIMYTIAQYREAVRQLESVQFTREQGEILMQIVEERQHADLADLATKRDLEDLRKDMRHEIAEIRTELKTEISNIRKDMKFWLLFVGVMAALSPHAEALLNIIRSL</sequence>
<name>G9ZJC0_9GAMM</name>
<evidence type="ECO:0000256" key="1">
    <source>
        <dbReference type="SAM" id="Phobius"/>
    </source>
</evidence>
<protein>
    <recommendedName>
        <fullName evidence="4">DUF1640 domain-containing protein</fullName>
    </recommendedName>
</protein>
<reference evidence="2 3" key="1">
    <citation type="submission" date="2011-08" db="EMBL/GenBank/DDBJ databases">
        <authorList>
            <person name="Weinstock G."/>
            <person name="Sodergren E."/>
            <person name="Clifton S."/>
            <person name="Fulton L."/>
            <person name="Fulton B."/>
            <person name="Courtney L."/>
            <person name="Fronick C."/>
            <person name="Harrison M."/>
            <person name="Strong C."/>
            <person name="Farmer C."/>
            <person name="Delahaunty K."/>
            <person name="Markovic C."/>
            <person name="Hall O."/>
            <person name="Minx P."/>
            <person name="Tomlinson C."/>
            <person name="Mitreva M."/>
            <person name="Hou S."/>
            <person name="Chen J."/>
            <person name="Wollam A."/>
            <person name="Pepin K.H."/>
            <person name="Johnson M."/>
            <person name="Bhonagiri V."/>
            <person name="Zhang X."/>
            <person name="Suruliraj S."/>
            <person name="Warren W."/>
            <person name="Chinwalla A."/>
            <person name="Mardis E.R."/>
            <person name="Wilson R.K."/>
        </authorList>
    </citation>
    <scope>NUCLEOTIDE SEQUENCE [LARGE SCALE GENOMIC DNA]</scope>
    <source>
        <strain evidence="2 3">F0432</strain>
    </source>
</reference>
<evidence type="ECO:0000313" key="2">
    <source>
        <dbReference type="EMBL" id="EHM50260.1"/>
    </source>
</evidence>
<dbReference type="HOGENOM" id="CLU_1737238_0_0_6"/>
<gene>
    <name evidence="2" type="ORF">HMPREF9080_02888</name>
</gene>
<evidence type="ECO:0000313" key="3">
    <source>
        <dbReference type="Proteomes" id="UP000004750"/>
    </source>
</evidence>
<accession>G9ZJC0</accession>
<keyword evidence="1" id="KW-0812">Transmembrane</keyword>
<proteinExistence type="predicted"/>
<organism evidence="2 3">
    <name type="scientific">Cardiobacterium valvarum F0432</name>
    <dbReference type="NCBI Taxonomy" id="797473"/>
    <lineage>
        <taxon>Bacteria</taxon>
        <taxon>Pseudomonadati</taxon>
        <taxon>Pseudomonadota</taxon>
        <taxon>Gammaproteobacteria</taxon>
        <taxon>Cardiobacteriales</taxon>
        <taxon>Cardiobacteriaceae</taxon>
        <taxon>Cardiobacterium</taxon>
    </lineage>
</organism>
<dbReference type="Proteomes" id="UP000004750">
    <property type="component" value="Unassembled WGS sequence"/>
</dbReference>
<dbReference type="AlphaFoldDB" id="G9ZJC0"/>
<dbReference type="STRING" id="797473.HMPREF9080_02888"/>
<comment type="caution">
    <text evidence="2">The sequence shown here is derived from an EMBL/GenBank/DDBJ whole genome shotgun (WGS) entry which is preliminary data.</text>
</comment>
<keyword evidence="1" id="KW-1133">Transmembrane helix</keyword>
<dbReference type="EMBL" id="AGCM01000184">
    <property type="protein sequence ID" value="EHM50260.1"/>
    <property type="molecule type" value="Genomic_DNA"/>
</dbReference>
<keyword evidence="1" id="KW-0472">Membrane</keyword>
<evidence type="ECO:0008006" key="4">
    <source>
        <dbReference type="Google" id="ProtNLM"/>
    </source>
</evidence>
<dbReference type="Gene3D" id="6.10.250.2700">
    <property type="match status" value="1"/>
</dbReference>
<feature type="transmembrane region" description="Helical" evidence="1">
    <location>
        <begin position="125"/>
        <end position="147"/>
    </location>
</feature>